<evidence type="ECO:0000256" key="4">
    <source>
        <dbReference type="ARBA" id="ARBA00022723"/>
    </source>
</evidence>
<dbReference type="Pfam" id="PF01385">
    <property type="entry name" value="OrfB_IS605"/>
    <property type="match status" value="1"/>
</dbReference>
<evidence type="ECO:0000259" key="8">
    <source>
        <dbReference type="Pfam" id="PF01385"/>
    </source>
</evidence>
<protein>
    <submittedName>
        <fullName evidence="11">Transposase, IS605 OrfB family</fullName>
    </submittedName>
</protein>
<dbReference type="InterPro" id="IPR051399">
    <property type="entry name" value="RNA-guided_DNA_endo/Transpos"/>
</dbReference>
<dbReference type="RefSeq" id="WP_011696293.1">
    <property type="nucleotide sequence ID" value="NC_008553.1"/>
</dbReference>
<dbReference type="GO" id="GO:0003677">
    <property type="term" value="F:DNA binding"/>
    <property type="evidence" value="ECO:0007669"/>
    <property type="project" value="UniProtKB-KW"/>
</dbReference>
<dbReference type="STRING" id="349307.Mthe_1117"/>
<evidence type="ECO:0000259" key="10">
    <source>
        <dbReference type="Pfam" id="PF12323"/>
    </source>
</evidence>
<dbReference type="InterPro" id="IPR010095">
    <property type="entry name" value="Cas12f1-like_TNB"/>
</dbReference>
<accession>A0B876</accession>
<keyword evidence="5" id="KW-0862">Zinc</keyword>
<feature type="domain" description="Cas12f1-like TNB" evidence="9">
    <location>
        <begin position="292"/>
        <end position="357"/>
    </location>
</feature>
<keyword evidence="12" id="KW-1185">Reference proteome</keyword>
<dbReference type="KEGG" id="mtp:Mthe_1117"/>
<keyword evidence="3" id="KW-0815">Transposition</keyword>
<evidence type="ECO:0000259" key="9">
    <source>
        <dbReference type="Pfam" id="PF07282"/>
    </source>
</evidence>
<evidence type="ECO:0000313" key="12">
    <source>
        <dbReference type="Proteomes" id="UP000000674"/>
    </source>
</evidence>
<evidence type="ECO:0000256" key="1">
    <source>
        <dbReference type="ARBA" id="ARBA00008761"/>
    </source>
</evidence>
<evidence type="ECO:0000256" key="6">
    <source>
        <dbReference type="ARBA" id="ARBA00023125"/>
    </source>
</evidence>
<dbReference type="NCBIfam" id="NF040570">
    <property type="entry name" value="guided_TnpB"/>
    <property type="match status" value="1"/>
</dbReference>
<proteinExistence type="inferred from homology"/>
<dbReference type="PANTHER" id="PTHR30405">
    <property type="entry name" value="TRANSPOSASE"/>
    <property type="match status" value="1"/>
</dbReference>
<dbReference type="GO" id="GO:0006310">
    <property type="term" value="P:DNA recombination"/>
    <property type="evidence" value="ECO:0007669"/>
    <property type="project" value="UniProtKB-KW"/>
</dbReference>
<reference evidence="11 12" key="1">
    <citation type="submission" date="2006-10" db="EMBL/GenBank/DDBJ databases">
        <title>Complete sequence of Methanosaeta thermophila PT.</title>
        <authorList>
            <consortium name="US DOE Joint Genome Institute"/>
            <person name="Copeland A."/>
            <person name="Lucas S."/>
            <person name="Lapidus A."/>
            <person name="Barry K."/>
            <person name="Detter J.C."/>
            <person name="Glavina del Rio T."/>
            <person name="Hammon N."/>
            <person name="Israni S."/>
            <person name="Pitluck S."/>
            <person name="Chain P."/>
            <person name="Malfatti S."/>
            <person name="Shin M."/>
            <person name="Vergez L."/>
            <person name="Schmutz J."/>
            <person name="Larimer F."/>
            <person name="Land M."/>
            <person name="Hauser L."/>
            <person name="Kyrpides N."/>
            <person name="Kim E."/>
            <person name="Smith K.S."/>
            <person name="Ingram-Smith C."/>
            <person name="Richardson P."/>
        </authorList>
    </citation>
    <scope>NUCLEOTIDE SEQUENCE [LARGE SCALE GENOMIC DNA]</scope>
    <source>
        <strain evidence="12">DSM 6194 / JCM 14653 / NBRC 101360 / PT</strain>
    </source>
</reference>
<dbReference type="InterPro" id="IPR021027">
    <property type="entry name" value="Transposase_put_HTH"/>
</dbReference>
<comment type="similarity">
    <text evidence="1">In the C-terminal section; belongs to the transposase 35 family.</text>
</comment>
<evidence type="ECO:0000256" key="3">
    <source>
        <dbReference type="ARBA" id="ARBA00022578"/>
    </source>
</evidence>
<dbReference type="EMBL" id="CP000477">
    <property type="protein sequence ID" value="ABK14900.1"/>
    <property type="molecule type" value="Genomic_DNA"/>
</dbReference>
<evidence type="ECO:0000256" key="5">
    <source>
        <dbReference type="ARBA" id="ARBA00022833"/>
    </source>
</evidence>
<evidence type="ECO:0000313" key="11">
    <source>
        <dbReference type="EMBL" id="ABK14900.1"/>
    </source>
</evidence>
<keyword evidence="6" id="KW-0238">DNA-binding</keyword>
<dbReference type="OrthoDB" id="33505at2157"/>
<organism evidence="11 12">
    <name type="scientific">Methanothrix thermoacetophila (strain DSM 6194 / JCM 14653 / NBRC 101360 / PT)</name>
    <name type="common">Methanosaeta thermophila</name>
    <dbReference type="NCBI Taxonomy" id="349307"/>
    <lineage>
        <taxon>Archaea</taxon>
        <taxon>Methanobacteriati</taxon>
        <taxon>Methanobacteriota</taxon>
        <taxon>Stenosarchaea group</taxon>
        <taxon>Methanomicrobia</taxon>
        <taxon>Methanotrichales</taxon>
        <taxon>Methanotrichaceae</taxon>
        <taxon>Methanothrix</taxon>
    </lineage>
</organism>
<dbReference type="GO" id="GO:0046872">
    <property type="term" value="F:metal ion binding"/>
    <property type="evidence" value="ECO:0007669"/>
    <property type="project" value="UniProtKB-KW"/>
</dbReference>
<evidence type="ECO:0000256" key="2">
    <source>
        <dbReference type="ARBA" id="ARBA00011044"/>
    </source>
</evidence>
<feature type="domain" description="Transposase putative helix-turn-helix" evidence="10">
    <location>
        <begin position="1"/>
        <end position="45"/>
    </location>
</feature>
<dbReference type="Pfam" id="PF12323">
    <property type="entry name" value="HTH_OrfB_IS605"/>
    <property type="match status" value="1"/>
</dbReference>
<keyword evidence="7" id="KW-0233">DNA recombination</keyword>
<dbReference type="AlphaFoldDB" id="A0B876"/>
<name>A0B876_METTP</name>
<dbReference type="GeneID" id="4463392"/>
<dbReference type="InterPro" id="IPR001959">
    <property type="entry name" value="Transposase"/>
</dbReference>
<dbReference type="Pfam" id="PF07282">
    <property type="entry name" value="Cas12f1-like_TNB"/>
    <property type="match status" value="1"/>
</dbReference>
<dbReference type="NCBIfam" id="TIGR01766">
    <property type="entry name" value="IS200/IS605 family accessory protein TnpB-like domain"/>
    <property type="match status" value="1"/>
</dbReference>
<keyword evidence="4" id="KW-0479">Metal-binding</keyword>
<sequence length="395" mass="45447">MIISYKYPIFPDEATQQKLAEALDACRWLYNRLLQELNEAKEKGIKLTTYDTQNMIPVLKLENPKLNLVYSKVLQMVNYTLWSNIKGLSASKKNGRKIGRLRFKGYGWYKTMYYNQSGFKLDQDHGCLHLSKIGDIKIKMHRKVQGCIKAILIKREGRQWFAIVQADQEPETLPATGKSVGIDVGLKSFAVDTDGNSVENPRFAEKVATKVKNIQRRLSRAMKGSNNREKFKEKLNKVHERINNQRLDFLHKLSRHYVNNYDIICVEDLDVKGLKEKGYNKGTHRNIHDASWSKFIFMLSYKAESAGRKLIKVDPRNTTQRCSTCGSIVRKELSDRIHECPYCGFSCDRDYNASMNILIAGMEQPVVPIESKPLHHISVMQVLAMKWEALPSRVG</sequence>
<dbReference type="PANTHER" id="PTHR30405:SF11">
    <property type="entry name" value="RNA-GUIDED DNA ENDONUCLEASE RV2885C-RELATED"/>
    <property type="match status" value="1"/>
</dbReference>
<dbReference type="HOGENOM" id="CLU_032903_0_1_2"/>
<dbReference type="GO" id="GO:0032196">
    <property type="term" value="P:transposition"/>
    <property type="evidence" value="ECO:0007669"/>
    <property type="project" value="UniProtKB-KW"/>
</dbReference>
<evidence type="ECO:0000256" key="7">
    <source>
        <dbReference type="ARBA" id="ARBA00023172"/>
    </source>
</evidence>
<gene>
    <name evidence="11" type="ordered locus">Mthe_1117</name>
</gene>
<dbReference type="Proteomes" id="UP000000674">
    <property type="component" value="Chromosome"/>
</dbReference>
<feature type="domain" description="Probable transposase IS891/IS1136/IS1341" evidence="8">
    <location>
        <begin position="168"/>
        <end position="276"/>
    </location>
</feature>
<comment type="similarity">
    <text evidence="2">In the N-terminal section; belongs to the transposase 2 family.</text>
</comment>